<organism evidence="1">
    <name type="scientific">hydrothermal vent metagenome</name>
    <dbReference type="NCBI Taxonomy" id="652676"/>
    <lineage>
        <taxon>unclassified sequences</taxon>
        <taxon>metagenomes</taxon>
        <taxon>ecological metagenomes</taxon>
    </lineage>
</organism>
<sequence length="314" mass="33251">MFKCSKWLLVATIAFSGFITSAANAADLVKPFILADGASGDVASVAASTKEKLTAAGFEVVGSNSPYANVENIVFTSSELKAAATKSERGGYGAAMRASVTKVGSDIQVTYTNPIYWANAYRLSSNLDGVTAKLKSALGMQKQYGTGEKELTAEDMRGYHYTMMMEYFDDPSDLAGYDSHAEAVAAVEKSLAAGKAGTSQVYKINVGKDTEGKEMTLFGVALGGTSDSDCSGDKYIMDSIDKSEIRHSAHLPYELMVYGDDVEALFGRFRIAISWPHLPMMASETGATFMSIMCAPGSIKDALTAAAGGSSDDF</sequence>
<dbReference type="EMBL" id="UOFD01000040">
    <property type="protein sequence ID" value="VAW52152.1"/>
    <property type="molecule type" value="Genomic_DNA"/>
</dbReference>
<reference evidence="1" key="1">
    <citation type="submission" date="2018-06" db="EMBL/GenBank/DDBJ databases">
        <authorList>
            <person name="Zhirakovskaya E."/>
        </authorList>
    </citation>
    <scope>NUCLEOTIDE SEQUENCE</scope>
</reference>
<evidence type="ECO:0000313" key="1">
    <source>
        <dbReference type="EMBL" id="VAW52152.1"/>
    </source>
</evidence>
<protein>
    <submittedName>
        <fullName evidence="1">Uncharacterized protein</fullName>
    </submittedName>
</protein>
<name>A0A3B0WLC8_9ZZZZ</name>
<dbReference type="AlphaFoldDB" id="A0A3B0WLC8"/>
<proteinExistence type="predicted"/>
<gene>
    <name evidence="1" type="ORF">MNBD_GAMMA06-2245</name>
</gene>
<accession>A0A3B0WLC8</accession>